<gene>
    <name evidence="1" type="ORF">BECKTUN1418D_GA0071000_10914</name>
</gene>
<proteinExistence type="predicted"/>
<evidence type="ECO:0000313" key="1">
    <source>
        <dbReference type="EMBL" id="VFK58860.1"/>
    </source>
</evidence>
<reference evidence="1" key="1">
    <citation type="submission" date="2019-02" db="EMBL/GenBank/DDBJ databases">
        <authorList>
            <person name="Gruber-Vodicka R. H."/>
            <person name="Seah K. B. B."/>
        </authorList>
    </citation>
    <scope>NUCLEOTIDE SEQUENCE</scope>
    <source>
        <strain evidence="1">BECK_BY1</strain>
    </source>
</reference>
<organism evidence="1">
    <name type="scientific">Candidatus Kentrum sp. TUN</name>
    <dbReference type="NCBI Taxonomy" id="2126343"/>
    <lineage>
        <taxon>Bacteria</taxon>
        <taxon>Pseudomonadati</taxon>
        <taxon>Pseudomonadota</taxon>
        <taxon>Gammaproteobacteria</taxon>
        <taxon>Candidatus Kentrum</taxon>
    </lineage>
</organism>
<name>A0A450ZYJ1_9GAMM</name>
<sequence length="68" mass="7507">MIGLIYDKLNVYLPIPIEYLMIREKGEANTPQLTKTIQVLFTDTSANFPYAPGYIGGNVSKVAIVGNM</sequence>
<dbReference type="EMBL" id="CAADFX010000091">
    <property type="protein sequence ID" value="VFK58860.1"/>
    <property type="molecule type" value="Genomic_DNA"/>
</dbReference>
<dbReference type="AlphaFoldDB" id="A0A450ZYJ1"/>
<protein>
    <submittedName>
        <fullName evidence="1">Uncharacterized protein</fullName>
    </submittedName>
</protein>
<accession>A0A450ZYJ1</accession>